<dbReference type="InterPro" id="IPR000524">
    <property type="entry name" value="Tscrpt_reg_HTH_GntR"/>
</dbReference>
<organism evidence="5 6">
    <name type="scientific">Intrasporangium calvum</name>
    <dbReference type="NCBI Taxonomy" id="53358"/>
    <lineage>
        <taxon>Bacteria</taxon>
        <taxon>Bacillati</taxon>
        <taxon>Actinomycetota</taxon>
        <taxon>Actinomycetes</taxon>
        <taxon>Micrococcales</taxon>
        <taxon>Intrasporangiaceae</taxon>
        <taxon>Intrasporangium</taxon>
    </lineage>
</organism>
<dbReference type="PANTHER" id="PTHR43537">
    <property type="entry name" value="TRANSCRIPTIONAL REGULATOR, GNTR FAMILY"/>
    <property type="match status" value="1"/>
</dbReference>
<evidence type="ECO:0000256" key="2">
    <source>
        <dbReference type="ARBA" id="ARBA00023125"/>
    </source>
</evidence>
<feature type="domain" description="HTH gntR-type" evidence="4">
    <location>
        <begin position="15"/>
        <end position="87"/>
    </location>
</feature>
<dbReference type="SMART" id="SM00345">
    <property type="entry name" value="HTH_GNTR"/>
    <property type="match status" value="1"/>
</dbReference>
<dbReference type="EMBL" id="JAPFQL010000024">
    <property type="protein sequence ID" value="MDC5697077.1"/>
    <property type="molecule type" value="Genomic_DNA"/>
</dbReference>
<accession>A0ABT5GFN6</accession>
<evidence type="ECO:0000313" key="6">
    <source>
        <dbReference type="Proteomes" id="UP001150259"/>
    </source>
</evidence>
<dbReference type="InterPro" id="IPR011711">
    <property type="entry name" value="GntR_C"/>
</dbReference>
<sequence length="246" mass="27166">MPVDAPTHPPEVAALQAFEKVLHWVDERILTGELKVGDHLPPERELARLLEVSRAAVREAVRTLQAQGVVRSAVGTGAAAGTKITSVSAHALTRLLRLHVALANFPLPDVVEVRITLERLSVRLATQHASPEQLTELREMVEAMAEPHITRERFNDLDTAFHVALAAAARNLLAADMTVAIRESMRLPILDRFRRLEEWADVVDALRRDHEAIYAAIAEGRADDAEQAVEAHIRSAWQALTAADHE</sequence>
<gene>
    <name evidence="5" type="ORF">OO014_07380</name>
</gene>
<dbReference type="Proteomes" id="UP001150259">
    <property type="component" value="Unassembled WGS sequence"/>
</dbReference>
<keyword evidence="3" id="KW-0804">Transcription</keyword>
<evidence type="ECO:0000259" key="4">
    <source>
        <dbReference type="PROSITE" id="PS50949"/>
    </source>
</evidence>
<dbReference type="PANTHER" id="PTHR43537:SF5">
    <property type="entry name" value="UXU OPERON TRANSCRIPTIONAL REGULATOR"/>
    <property type="match status" value="1"/>
</dbReference>
<keyword evidence="2" id="KW-0238">DNA-binding</keyword>
<dbReference type="RefSeq" id="WP_272461650.1">
    <property type="nucleotide sequence ID" value="NZ_JAPFQL010000024.1"/>
</dbReference>
<keyword evidence="1" id="KW-0805">Transcription regulation</keyword>
<dbReference type="InterPro" id="IPR036390">
    <property type="entry name" value="WH_DNA-bd_sf"/>
</dbReference>
<dbReference type="InterPro" id="IPR036388">
    <property type="entry name" value="WH-like_DNA-bd_sf"/>
</dbReference>
<evidence type="ECO:0000256" key="1">
    <source>
        <dbReference type="ARBA" id="ARBA00023015"/>
    </source>
</evidence>
<dbReference type="SUPFAM" id="SSF46785">
    <property type="entry name" value="Winged helix' DNA-binding domain"/>
    <property type="match status" value="1"/>
</dbReference>
<evidence type="ECO:0000313" key="5">
    <source>
        <dbReference type="EMBL" id="MDC5697077.1"/>
    </source>
</evidence>
<keyword evidence="6" id="KW-1185">Reference proteome</keyword>
<reference evidence="5 6" key="1">
    <citation type="submission" date="2022-11" db="EMBL/GenBank/DDBJ databases">
        <title>Anaerobic phenanthrene biodegradation by a DNRA strain PheN6.</title>
        <authorList>
            <person name="Zhang Z."/>
        </authorList>
    </citation>
    <scope>NUCLEOTIDE SEQUENCE [LARGE SCALE GENOMIC DNA]</scope>
    <source>
        <strain evidence="5 6">PheN6</strain>
    </source>
</reference>
<dbReference type="Gene3D" id="1.20.120.530">
    <property type="entry name" value="GntR ligand-binding domain-like"/>
    <property type="match status" value="1"/>
</dbReference>
<dbReference type="Gene3D" id="1.10.10.10">
    <property type="entry name" value="Winged helix-like DNA-binding domain superfamily/Winged helix DNA-binding domain"/>
    <property type="match status" value="1"/>
</dbReference>
<dbReference type="PRINTS" id="PR00035">
    <property type="entry name" value="HTHGNTR"/>
</dbReference>
<dbReference type="SUPFAM" id="SSF48008">
    <property type="entry name" value="GntR ligand-binding domain-like"/>
    <property type="match status" value="1"/>
</dbReference>
<dbReference type="Pfam" id="PF07729">
    <property type="entry name" value="FCD"/>
    <property type="match status" value="1"/>
</dbReference>
<dbReference type="InterPro" id="IPR008920">
    <property type="entry name" value="TF_FadR/GntR_C"/>
</dbReference>
<comment type="caution">
    <text evidence="5">The sequence shown here is derived from an EMBL/GenBank/DDBJ whole genome shotgun (WGS) entry which is preliminary data.</text>
</comment>
<evidence type="ECO:0000256" key="3">
    <source>
        <dbReference type="ARBA" id="ARBA00023163"/>
    </source>
</evidence>
<dbReference type="CDD" id="cd07377">
    <property type="entry name" value="WHTH_GntR"/>
    <property type="match status" value="1"/>
</dbReference>
<dbReference type="SMART" id="SM00895">
    <property type="entry name" value="FCD"/>
    <property type="match status" value="1"/>
</dbReference>
<name>A0ABT5GFN6_9MICO</name>
<dbReference type="Pfam" id="PF00392">
    <property type="entry name" value="GntR"/>
    <property type="match status" value="1"/>
</dbReference>
<dbReference type="PROSITE" id="PS50949">
    <property type="entry name" value="HTH_GNTR"/>
    <property type="match status" value="1"/>
</dbReference>
<protein>
    <submittedName>
        <fullName evidence="5">FCD domain-containing protein</fullName>
    </submittedName>
</protein>
<proteinExistence type="predicted"/>